<evidence type="ECO:0000256" key="6">
    <source>
        <dbReference type="ARBA" id="ARBA00023145"/>
    </source>
</evidence>
<keyword evidence="7 11" id="KW-0012">Acyltransferase</keyword>
<dbReference type="EC" id="2.3.2.2" evidence="11"/>
<dbReference type="InterPro" id="IPR043138">
    <property type="entry name" value="GGT_lsub"/>
</dbReference>
<dbReference type="GO" id="GO:0006750">
    <property type="term" value="P:glutathione biosynthetic process"/>
    <property type="evidence" value="ECO:0007669"/>
    <property type="project" value="UniProtKB-KW"/>
</dbReference>
<evidence type="ECO:0000256" key="7">
    <source>
        <dbReference type="ARBA" id="ARBA00023315"/>
    </source>
</evidence>
<evidence type="ECO:0000256" key="10">
    <source>
        <dbReference type="PIRSR" id="PIRSR600101-2"/>
    </source>
</evidence>
<dbReference type="GO" id="GO:0036374">
    <property type="term" value="F:glutathione hydrolase activity"/>
    <property type="evidence" value="ECO:0007669"/>
    <property type="project" value="UniProtKB-UniRule"/>
</dbReference>
<dbReference type="GO" id="GO:0006751">
    <property type="term" value="P:glutathione catabolic process"/>
    <property type="evidence" value="ECO:0007669"/>
    <property type="project" value="UniProtKB-UniRule"/>
</dbReference>
<dbReference type="NCBIfam" id="TIGR00066">
    <property type="entry name" value="g_glut_trans"/>
    <property type="match status" value="1"/>
</dbReference>
<evidence type="ECO:0000256" key="8">
    <source>
        <dbReference type="ARBA" id="ARBA00047417"/>
    </source>
</evidence>
<feature type="binding site" evidence="10">
    <location>
        <position position="444"/>
    </location>
    <ligand>
        <name>L-glutamate</name>
        <dbReference type="ChEBI" id="CHEBI:29985"/>
    </ligand>
</feature>
<comment type="pathway">
    <text evidence="11">Sulfur metabolism; glutathione metabolism.</text>
</comment>
<keyword evidence="11" id="KW-0317">Glutathione biosynthesis</keyword>
<dbReference type="UniPathway" id="UPA00204"/>
<reference evidence="13 14" key="1">
    <citation type="submission" date="2016-06" db="EMBL/GenBank/DDBJ databases">
        <authorList>
            <person name="Kjaerup R.B."/>
            <person name="Dalgaard T.S."/>
            <person name="Juul-Madsen H.R."/>
        </authorList>
    </citation>
    <scope>NUCLEOTIDE SEQUENCE [LARGE SCALE GENOMIC DNA]</scope>
    <source>
        <strain evidence="13 14">CECT 5080</strain>
    </source>
</reference>
<evidence type="ECO:0000256" key="9">
    <source>
        <dbReference type="PIRSR" id="PIRSR600101-1"/>
    </source>
</evidence>
<feature type="active site" description="Nucleophile" evidence="9">
    <location>
        <position position="404"/>
    </location>
</feature>
<dbReference type="GO" id="GO:0103068">
    <property type="term" value="F:leukotriene C4 gamma-glutamyl transferase activity"/>
    <property type="evidence" value="ECO:0007669"/>
    <property type="project" value="UniProtKB-EC"/>
</dbReference>
<dbReference type="InterPro" id="IPR029055">
    <property type="entry name" value="Ntn_hydrolases_N"/>
</dbReference>
<evidence type="ECO:0000313" key="13">
    <source>
        <dbReference type="EMBL" id="SBS33285.1"/>
    </source>
</evidence>
<organism evidence="13 14">
    <name type="scientific">Marinomonas aquimarina</name>
    <dbReference type="NCBI Taxonomy" id="295068"/>
    <lineage>
        <taxon>Bacteria</taxon>
        <taxon>Pseudomonadati</taxon>
        <taxon>Pseudomonadota</taxon>
        <taxon>Gammaproteobacteria</taxon>
        <taxon>Oceanospirillales</taxon>
        <taxon>Oceanospirillaceae</taxon>
        <taxon>Marinomonas</taxon>
    </lineage>
</organism>
<keyword evidence="12" id="KW-0732">Signal</keyword>
<feature type="binding site" evidence="10">
    <location>
        <begin position="468"/>
        <end position="469"/>
    </location>
    <ligand>
        <name>L-glutamate</name>
        <dbReference type="ChEBI" id="CHEBI:29985"/>
    </ligand>
</feature>
<keyword evidence="4 11" id="KW-0808">Transferase</keyword>
<keyword evidence="6 11" id="KW-0865">Zymogen</keyword>
<dbReference type="EMBL" id="FLOC01000015">
    <property type="protein sequence ID" value="SBS33285.1"/>
    <property type="molecule type" value="Genomic_DNA"/>
</dbReference>
<comment type="similarity">
    <text evidence="3 11">Belongs to the gamma-glutamyltransferase family.</text>
</comment>
<dbReference type="PRINTS" id="PR01210">
    <property type="entry name" value="GGTRANSPTASE"/>
</dbReference>
<evidence type="ECO:0000256" key="2">
    <source>
        <dbReference type="ARBA" id="ARBA00001089"/>
    </source>
</evidence>
<feature type="binding site" evidence="10">
    <location>
        <position position="115"/>
    </location>
    <ligand>
        <name>L-glutamate</name>
        <dbReference type="ChEBI" id="CHEBI:29985"/>
    </ligand>
</feature>
<evidence type="ECO:0000256" key="5">
    <source>
        <dbReference type="ARBA" id="ARBA00022801"/>
    </source>
</evidence>
<dbReference type="RefSeq" id="WP_067213414.1">
    <property type="nucleotide sequence ID" value="NZ_FLOC01000015.1"/>
</dbReference>
<name>A0A1A8TIS3_9GAMM</name>
<comment type="PTM">
    <text evidence="11">Cleaved by autocatalysis into a large and a small subunit.</text>
</comment>
<dbReference type="PANTHER" id="PTHR43199">
    <property type="entry name" value="GLUTATHIONE HYDROLASE"/>
    <property type="match status" value="1"/>
</dbReference>
<accession>A0A1A8TIS3</accession>
<feature type="binding site" evidence="10">
    <location>
        <position position="490"/>
    </location>
    <ligand>
        <name>L-glutamate</name>
        <dbReference type="ChEBI" id="CHEBI:29985"/>
    </ligand>
</feature>
<comment type="catalytic activity">
    <reaction evidence="8 11">
        <text>an N-terminal (5-L-glutamyl)-[peptide] + an alpha-amino acid = 5-L-glutamyl amino acid + an N-terminal L-alpha-aminoacyl-[peptide]</text>
        <dbReference type="Rhea" id="RHEA:23904"/>
        <dbReference type="Rhea" id="RHEA-COMP:9780"/>
        <dbReference type="Rhea" id="RHEA-COMP:9795"/>
        <dbReference type="ChEBI" id="CHEBI:77644"/>
        <dbReference type="ChEBI" id="CHEBI:78597"/>
        <dbReference type="ChEBI" id="CHEBI:78599"/>
        <dbReference type="ChEBI" id="CHEBI:78608"/>
        <dbReference type="EC" id="2.3.2.2"/>
    </reaction>
</comment>
<proteinExistence type="inferred from homology"/>
<feature type="chain" id="PRO_5008379064" description="Glutathione hydrolase proenzyme" evidence="12">
    <location>
        <begin position="23"/>
        <end position="583"/>
    </location>
</feature>
<feature type="signal peptide" evidence="12">
    <location>
        <begin position="1"/>
        <end position="22"/>
    </location>
</feature>
<dbReference type="STRING" id="295068.MAQ5080_02535"/>
<evidence type="ECO:0000256" key="11">
    <source>
        <dbReference type="RuleBase" id="RU368036"/>
    </source>
</evidence>
<comment type="subunit">
    <text evidence="11">This enzyme consists of two polypeptide chains, which are synthesized in precursor form from a single polypeptide.</text>
</comment>
<evidence type="ECO:0000256" key="1">
    <source>
        <dbReference type="ARBA" id="ARBA00001049"/>
    </source>
</evidence>
<keyword evidence="5 11" id="KW-0378">Hydrolase</keyword>
<dbReference type="InterPro" id="IPR000101">
    <property type="entry name" value="GGT_peptidase"/>
</dbReference>
<dbReference type="InterPro" id="IPR051792">
    <property type="entry name" value="GGT_bact"/>
</dbReference>
<dbReference type="Pfam" id="PF01019">
    <property type="entry name" value="G_glu_transpept"/>
    <property type="match status" value="1"/>
</dbReference>
<evidence type="ECO:0000256" key="12">
    <source>
        <dbReference type="SAM" id="SignalP"/>
    </source>
</evidence>
<keyword evidence="14" id="KW-1185">Reference proteome</keyword>
<dbReference type="Proteomes" id="UP000092627">
    <property type="component" value="Unassembled WGS sequence"/>
</dbReference>
<dbReference type="OrthoDB" id="5297205at2"/>
<evidence type="ECO:0000256" key="3">
    <source>
        <dbReference type="ARBA" id="ARBA00009381"/>
    </source>
</evidence>
<evidence type="ECO:0000256" key="4">
    <source>
        <dbReference type="ARBA" id="ARBA00022679"/>
    </source>
</evidence>
<dbReference type="EC" id="3.4.19.13" evidence="11"/>
<gene>
    <name evidence="13" type="primary">ggt</name>
    <name evidence="13" type="ORF">MAQ5080_02535</name>
</gene>
<evidence type="ECO:0000313" key="14">
    <source>
        <dbReference type="Proteomes" id="UP000092627"/>
    </source>
</evidence>
<comment type="catalytic activity">
    <reaction evidence="1 11">
        <text>an S-substituted glutathione + H2O = an S-substituted L-cysteinylglycine + L-glutamate</text>
        <dbReference type="Rhea" id="RHEA:59468"/>
        <dbReference type="ChEBI" id="CHEBI:15377"/>
        <dbReference type="ChEBI" id="CHEBI:29985"/>
        <dbReference type="ChEBI" id="CHEBI:90779"/>
        <dbReference type="ChEBI" id="CHEBI:143103"/>
        <dbReference type="EC" id="3.4.19.13"/>
    </reaction>
</comment>
<dbReference type="InterPro" id="IPR043137">
    <property type="entry name" value="GGT_ssub_C"/>
</dbReference>
<dbReference type="AlphaFoldDB" id="A0A1A8TIS3"/>
<comment type="catalytic activity">
    <reaction evidence="2 11">
        <text>glutathione + H2O = L-cysteinylglycine + L-glutamate</text>
        <dbReference type="Rhea" id="RHEA:28807"/>
        <dbReference type="ChEBI" id="CHEBI:15377"/>
        <dbReference type="ChEBI" id="CHEBI:29985"/>
        <dbReference type="ChEBI" id="CHEBI:57925"/>
        <dbReference type="ChEBI" id="CHEBI:61694"/>
        <dbReference type="EC" id="3.4.19.13"/>
    </reaction>
</comment>
<sequence>MNVAGKSLLLSMALFAYHSAYATSQVADAYAPEAQGELQQKNLVEAKQFMVAAANPKAVEAGYAILKQGGSVMDAYVAVQSALGLVEPQSSGLGGGAFAVYYDAQQKKLTTFDARETAPQAATPELFQHQDGTPYQFYDAVIGGRSVGTPGTVALMETLHKTNGKLPWTRLFQSAIELANHGFAISPRMAGAIANSKESLARYPDTAAYFLDAKGAPRAAGFVLKNPAYARTLTRIAQSGAEAFYHGAIAEDIVHAVRSVSDNPGVLSLSDFMLYKVKEREATCLPYEQYAICGMGPPSSGALTVGQILGMTKHFDLSAMGPTSPKAWQIIGDASRLAFADRGRYIADTDYVPMPEGLLEDDYLAARATLITPGKALTSVSAGEPRWEQAIALADDQAIEFPSTSHISIVDAEGNALSVTTTIENGFGSRVMSNGFLLNNELTDFSFAAHRNGYPIANRLEPGKRPRSSMAPTIVMKDGKPYMVVGSPGGSRIIGYVSKALIAHLEWGMDMQQAISLPNMLNRFGTYDVEKGTSAEALVPALEAMGYKVSVTNLNSGLQGILIEDGKLYGGADPRREGMVLGD</sequence>
<dbReference type="SUPFAM" id="SSF56235">
    <property type="entry name" value="N-terminal nucleophile aminohydrolases (Ntn hydrolases)"/>
    <property type="match status" value="1"/>
</dbReference>
<dbReference type="Gene3D" id="3.60.20.40">
    <property type="match status" value="1"/>
</dbReference>
<dbReference type="PANTHER" id="PTHR43199:SF1">
    <property type="entry name" value="GLUTATHIONE HYDROLASE PROENZYME"/>
    <property type="match status" value="1"/>
</dbReference>
<protein>
    <recommendedName>
        <fullName evidence="11">Glutathione hydrolase proenzyme</fullName>
        <ecNumber evidence="11">2.3.2.2</ecNumber>
        <ecNumber evidence="11">3.4.19.13</ecNumber>
    </recommendedName>
    <component>
        <recommendedName>
            <fullName evidence="11">Glutathione hydrolase large chain</fullName>
        </recommendedName>
    </component>
    <component>
        <recommendedName>
            <fullName evidence="11">Glutathione hydrolase small chain</fullName>
        </recommendedName>
    </component>
</protein>
<dbReference type="Gene3D" id="1.10.246.130">
    <property type="match status" value="1"/>
</dbReference>